<evidence type="ECO:0000313" key="1">
    <source>
        <dbReference type="EMBL" id="OGL52675.1"/>
    </source>
</evidence>
<gene>
    <name evidence="1" type="ORF">A3G31_11085</name>
</gene>
<dbReference type="PANTHER" id="PTHR38471">
    <property type="entry name" value="FOUR HELIX BUNDLE PROTEIN"/>
    <property type="match status" value="1"/>
</dbReference>
<reference evidence="1 2" key="1">
    <citation type="journal article" date="2016" name="Nat. Commun.">
        <title>Thousands of microbial genomes shed light on interconnected biogeochemical processes in an aquifer system.</title>
        <authorList>
            <person name="Anantharaman K."/>
            <person name="Brown C.T."/>
            <person name="Hug L.A."/>
            <person name="Sharon I."/>
            <person name="Castelle C.J."/>
            <person name="Probst A.J."/>
            <person name="Thomas B.C."/>
            <person name="Singh A."/>
            <person name="Wilkins M.J."/>
            <person name="Karaoz U."/>
            <person name="Brodie E.L."/>
            <person name="Williams K.H."/>
            <person name="Hubbard S.S."/>
            <person name="Banfield J.F."/>
        </authorList>
    </citation>
    <scope>NUCLEOTIDE SEQUENCE [LARGE SCALE GENOMIC DNA]</scope>
</reference>
<dbReference type="AlphaFoldDB" id="A0A1F7SFY7"/>
<comment type="caution">
    <text evidence="1">The sequence shown here is derived from an EMBL/GenBank/DDBJ whole genome shotgun (WGS) entry which is preliminary data.</text>
</comment>
<dbReference type="EMBL" id="MGDI01000031">
    <property type="protein sequence ID" value="OGL52675.1"/>
    <property type="molecule type" value="Genomic_DNA"/>
</dbReference>
<dbReference type="CDD" id="cd16377">
    <property type="entry name" value="23S_rRNA_IVP_like"/>
    <property type="match status" value="1"/>
</dbReference>
<dbReference type="STRING" id="1817883.A3G31_11085"/>
<dbReference type="NCBIfam" id="TIGR02436">
    <property type="entry name" value="four helix bundle protein"/>
    <property type="match status" value="1"/>
</dbReference>
<dbReference type="NCBIfam" id="NF008911">
    <property type="entry name" value="PRK12275.1-2"/>
    <property type="match status" value="1"/>
</dbReference>
<dbReference type="SUPFAM" id="SSF158446">
    <property type="entry name" value="IVS-encoded protein-like"/>
    <property type="match status" value="1"/>
</dbReference>
<protein>
    <submittedName>
        <fullName evidence="1">Four helix bundle protein</fullName>
    </submittedName>
</protein>
<dbReference type="InterPro" id="IPR036583">
    <property type="entry name" value="23S_rRNA_IVS_sf"/>
</dbReference>
<evidence type="ECO:0000313" key="2">
    <source>
        <dbReference type="Proteomes" id="UP000178082"/>
    </source>
</evidence>
<proteinExistence type="predicted"/>
<dbReference type="InterPro" id="IPR012657">
    <property type="entry name" value="23S_rRNA-intervening_sequence"/>
</dbReference>
<dbReference type="PANTHER" id="PTHR38471:SF2">
    <property type="entry name" value="FOUR HELIX BUNDLE PROTEIN"/>
    <property type="match status" value="1"/>
</dbReference>
<dbReference type="Pfam" id="PF05635">
    <property type="entry name" value="23S_rRNA_IVP"/>
    <property type="match status" value="1"/>
</dbReference>
<accession>A0A1F7SFY7</accession>
<dbReference type="Proteomes" id="UP000178082">
    <property type="component" value="Unassembled WGS sequence"/>
</dbReference>
<sequence>MKNFKDLKIWQNGIELVKKVYQMTNSFPAKETYGIVSQMRRSCVSIPSNIAEGFMRRHNKEFKQFLYIALGSLAELETQIVLSEELGFLKNEQGKNIKANIYELNKMITGLIKCL</sequence>
<name>A0A1F7SFY7_9BACT</name>
<organism evidence="1 2">
    <name type="scientific">Candidatus Schekmanbacteria bacterium RIFCSPLOWO2_12_FULL_38_15</name>
    <dbReference type="NCBI Taxonomy" id="1817883"/>
    <lineage>
        <taxon>Bacteria</taxon>
        <taxon>Candidatus Schekmaniibacteriota</taxon>
    </lineage>
</organism>
<dbReference type="Gene3D" id="1.20.1440.60">
    <property type="entry name" value="23S rRNA-intervening sequence"/>
    <property type="match status" value="1"/>
</dbReference>